<evidence type="ECO:0000259" key="2">
    <source>
        <dbReference type="Pfam" id="PF13372"/>
    </source>
</evidence>
<reference evidence="3 4" key="1">
    <citation type="journal article" date="2011" name="J. Bacteriol.">
        <title>Genome sequence of the verrucomicrobium Opitutus terrae PB90-1, an abundant inhabitant of rice paddy soil ecosystems.</title>
        <authorList>
            <person name="van Passel M.W."/>
            <person name="Kant R."/>
            <person name="Palva A."/>
            <person name="Copeland A."/>
            <person name="Lucas S."/>
            <person name="Lapidus A."/>
            <person name="Glavina del Rio T."/>
            <person name="Pitluck S."/>
            <person name="Goltsman E."/>
            <person name="Clum A."/>
            <person name="Sun H."/>
            <person name="Schmutz J."/>
            <person name="Larimer F.W."/>
            <person name="Land M.L."/>
            <person name="Hauser L."/>
            <person name="Kyrpides N."/>
            <person name="Mikhailova N."/>
            <person name="Richardson P.P."/>
            <person name="Janssen P.H."/>
            <person name="de Vos W.M."/>
            <person name="Smidt H."/>
        </authorList>
    </citation>
    <scope>NUCLEOTIDE SEQUENCE [LARGE SCALE GENOMIC DNA]</scope>
    <source>
        <strain evidence="4">DSM 11246 / JCM 15787 / PB90-1</strain>
    </source>
</reference>
<dbReference type="AlphaFoldDB" id="B1ZQJ6"/>
<dbReference type="Proteomes" id="UP000007013">
    <property type="component" value="Chromosome"/>
</dbReference>
<sequence length="481" mass="52456">MSRTHPPHSLKLLAGLAALLLPAVLPAAEGPKPPPPPARPAYAFLRWLEDWSVLTKVPDRGQDFFDPIKYHPLGAGTGAWASFGGDARFRIEDWQGFNFGAPRNASTDDTFELTRLRAHADLRFSPTVRLFGEVKSALSSSRQLPGGVRLVDRDEFELQQLFFDFKINLENNASIVLRPGRFGLSFGGQRLVSALPWANALRTWDGLQAIITAHGWTVTAFESAFVPVVRNGLGEADTDELLGGIYARHLFKGPADGIELYALHNDWDAPRTFNGTRGSDERVTLGARRWAPLSPRADYEIEVSYQLGSTGSGDVAAWSLASIAGYNVTADKSLRLWAGFDWASGDDEPGGDVETFNQLYPLGHAYFGAIDVIGRQNIMDLSGGATWKPVPKLSLAFQLHRFWVDSTKDAIYNGGGGVVRAGGTFRSSDIGTEADLVVTWNVARHLVLEVGYGHFFTGDAISQSGPSTDTDFAYASTTFTF</sequence>
<proteinExistence type="predicted"/>
<dbReference type="HOGENOM" id="CLU_035025_0_0_0"/>
<dbReference type="RefSeq" id="WP_012375142.1">
    <property type="nucleotide sequence ID" value="NC_010571.1"/>
</dbReference>
<dbReference type="EMBL" id="CP001032">
    <property type="protein sequence ID" value="ACB75605.1"/>
    <property type="molecule type" value="Genomic_DNA"/>
</dbReference>
<feature type="domain" description="Alginate export" evidence="2">
    <location>
        <begin position="80"/>
        <end position="471"/>
    </location>
</feature>
<dbReference type="Gene3D" id="2.40.160.100">
    <property type="match status" value="1"/>
</dbReference>
<dbReference type="STRING" id="452637.Oter_2323"/>
<organism evidence="3 4">
    <name type="scientific">Opitutus terrae (strain DSM 11246 / JCM 15787 / PB90-1)</name>
    <dbReference type="NCBI Taxonomy" id="452637"/>
    <lineage>
        <taxon>Bacteria</taxon>
        <taxon>Pseudomonadati</taxon>
        <taxon>Verrucomicrobiota</taxon>
        <taxon>Opitutia</taxon>
        <taxon>Opitutales</taxon>
        <taxon>Opitutaceae</taxon>
        <taxon>Opitutus</taxon>
    </lineage>
</organism>
<name>B1ZQJ6_OPITP</name>
<feature type="signal peptide" evidence="1">
    <location>
        <begin position="1"/>
        <end position="27"/>
    </location>
</feature>
<evidence type="ECO:0000256" key="1">
    <source>
        <dbReference type="SAM" id="SignalP"/>
    </source>
</evidence>
<dbReference type="KEGG" id="ote:Oter_2323"/>
<dbReference type="InterPro" id="IPR053728">
    <property type="entry name" value="Alginate_Permeability_Chnl"/>
</dbReference>
<gene>
    <name evidence="3" type="ordered locus">Oter_2323</name>
</gene>
<protein>
    <recommendedName>
        <fullName evidence="2">Alginate export domain-containing protein</fullName>
    </recommendedName>
</protein>
<dbReference type="eggNOG" id="COG3203">
    <property type="taxonomic scope" value="Bacteria"/>
</dbReference>
<dbReference type="InterPro" id="IPR025388">
    <property type="entry name" value="Alginate_export_dom"/>
</dbReference>
<keyword evidence="4" id="KW-1185">Reference proteome</keyword>
<dbReference type="OrthoDB" id="9764666at2"/>
<feature type="chain" id="PRO_5002772603" description="Alginate export domain-containing protein" evidence="1">
    <location>
        <begin position="28"/>
        <end position="481"/>
    </location>
</feature>
<evidence type="ECO:0000313" key="4">
    <source>
        <dbReference type="Proteomes" id="UP000007013"/>
    </source>
</evidence>
<dbReference type="Pfam" id="PF13372">
    <property type="entry name" value="Alginate_exp"/>
    <property type="match status" value="1"/>
</dbReference>
<evidence type="ECO:0000313" key="3">
    <source>
        <dbReference type="EMBL" id="ACB75605.1"/>
    </source>
</evidence>
<keyword evidence="1" id="KW-0732">Signal</keyword>
<accession>B1ZQJ6</accession>